<sequence>MQKSLFAIITLIALLILSACGHGTIPASPPGIGNGSDDTSVDSAKTAADKIQVPEAEAAIASLLINKDHPLPEDYKPDDLVYPDVKFTFLEKIEKRMMRKPASQALEKLFAAAAKDGLPLAGVSAYRSHDRQKQLFEAYVRKDGEAKARTYSAYPGTSEHETGLAIDVTGADGKCAATGCFGGTPEAKWLAKHAYEFGFIIRYPKGKEDITGYQYEPWHLRYVGPTAANTIYSHGWTLEEHAEAILVSTPTGNE</sequence>
<name>A0ABY5S9N6_9BACL</name>
<evidence type="ECO:0000259" key="2">
    <source>
        <dbReference type="Pfam" id="PF02557"/>
    </source>
</evidence>
<dbReference type="PANTHER" id="PTHR34385:SF1">
    <property type="entry name" value="PEPTIDOGLYCAN L-ALANYL-D-GLUTAMATE ENDOPEPTIDASE CWLK"/>
    <property type="match status" value="1"/>
</dbReference>
<dbReference type="Pfam" id="PF02557">
    <property type="entry name" value="VanY"/>
    <property type="match status" value="1"/>
</dbReference>
<dbReference type="RefSeq" id="WP_258385339.1">
    <property type="nucleotide sequence ID" value="NZ_CP091430.1"/>
</dbReference>
<feature type="domain" description="D-alanyl-D-alanine carboxypeptidase-like core" evidence="2">
    <location>
        <begin position="96"/>
        <end position="224"/>
    </location>
</feature>
<feature type="chain" id="PRO_5045228812" evidence="1">
    <location>
        <begin position="22"/>
        <end position="254"/>
    </location>
</feature>
<dbReference type="CDD" id="cd14852">
    <property type="entry name" value="LD-carboxypeptidase"/>
    <property type="match status" value="1"/>
</dbReference>
<dbReference type="InterPro" id="IPR052179">
    <property type="entry name" value="DD-CPase-like"/>
</dbReference>
<feature type="signal peptide" evidence="1">
    <location>
        <begin position="1"/>
        <end position="21"/>
    </location>
</feature>
<proteinExistence type="predicted"/>
<gene>
    <name evidence="3" type="ORF">L1F29_28085</name>
</gene>
<evidence type="ECO:0000313" key="4">
    <source>
        <dbReference type="Proteomes" id="UP001057877"/>
    </source>
</evidence>
<dbReference type="Gene3D" id="3.30.1380.10">
    <property type="match status" value="1"/>
</dbReference>
<keyword evidence="4" id="KW-1185">Reference proteome</keyword>
<accession>A0ABY5S9N6</accession>
<reference evidence="3" key="1">
    <citation type="submission" date="2022-01" db="EMBL/GenBank/DDBJ databases">
        <title>Paenibacillus spongiae sp. nov., isolated from marine sponge.</title>
        <authorList>
            <person name="Li Z."/>
            <person name="Zhang M."/>
        </authorList>
    </citation>
    <scope>NUCLEOTIDE SEQUENCE</scope>
    <source>
        <strain evidence="3">PHS-Z3</strain>
    </source>
</reference>
<dbReference type="EMBL" id="CP091430">
    <property type="protein sequence ID" value="UVI29250.1"/>
    <property type="molecule type" value="Genomic_DNA"/>
</dbReference>
<protein>
    <submittedName>
        <fullName evidence="3">M15 family metallopeptidase</fullName>
    </submittedName>
</protein>
<dbReference type="SUPFAM" id="SSF55166">
    <property type="entry name" value="Hedgehog/DD-peptidase"/>
    <property type="match status" value="1"/>
</dbReference>
<evidence type="ECO:0000313" key="3">
    <source>
        <dbReference type="EMBL" id="UVI29250.1"/>
    </source>
</evidence>
<dbReference type="PANTHER" id="PTHR34385">
    <property type="entry name" value="D-ALANYL-D-ALANINE CARBOXYPEPTIDASE"/>
    <property type="match status" value="1"/>
</dbReference>
<dbReference type="PROSITE" id="PS51257">
    <property type="entry name" value="PROKAR_LIPOPROTEIN"/>
    <property type="match status" value="1"/>
</dbReference>
<dbReference type="InterPro" id="IPR058193">
    <property type="entry name" value="VanY/YodJ_core_dom"/>
</dbReference>
<dbReference type="InterPro" id="IPR003709">
    <property type="entry name" value="VanY-like_core_dom"/>
</dbReference>
<dbReference type="Proteomes" id="UP001057877">
    <property type="component" value="Chromosome"/>
</dbReference>
<dbReference type="InterPro" id="IPR009045">
    <property type="entry name" value="Zn_M74/Hedgehog-like"/>
</dbReference>
<keyword evidence="1" id="KW-0732">Signal</keyword>
<evidence type="ECO:0000256" key="1">
    <source>
        <dbReference type="SAM" id="SignalP"/>
    </source>
</evidence>
<organism evidence="3 4">
    <name type="scientific">Paenibacillus spongiae</name>
    <dbReference type="NCBI Taxonomy" id="2909671"/>
    <lineage>
        <taxon>Bacteria</taxon>
        <taxon>Bacillati</taxon>
        <taxon>Bacillota</taxon>
        <taxon>Bacilli</taxon>
        <taxon>Bacillales</taxon>
        <taxon>Paenibacillaceae</taxon>
        <taxon>Paenibacillus</taxon>
    </lineage>
</organism>